<dbReference type="Proteomes" id="UP000001194">
    <property type="component" value="Unassembled WGS sequence"/>
</dbReference>
<sequence>MTHAIVTVHSGTGFCLTGVETLALEVCIPLPLNPTHPASPRKKFSDSIDHVTGCANTHVLFYSTAEEMNGLQNDDRDVQEWWINAKEEQDGFERRQWRKEEAVEEGGGSGGRRRQWRKEEAVEEGGGSGGRRRQWRKEEKQLRVNQYGPSGLNIDYKLLYV</sequence>
<dbReference type="GeneID" id="6085009"/>
<dbReference type="RefSeq" id="XP_001889366.1">
    <property type="nucleotide sequence ID" value="XM_001889331.1"/>
</dbReference>
<dbReference type="InParanoid" id="B0DZK6"/>
<feature type="region of interest" description="Disordered" evidence="1">
    <location>
        <begin position="93"/>
        <end position="138"/>
    </location>
</feature>
<accession>B0DZK6</accession>
<dbReference type="AlphaFoldDB" id="B0DZK6"/>
<dbReference type="HOGENOM" id="CLU_1644014_0_0_1"/>
<dbReference type="EMBL" id="DS547156">
    <property type="protein sequence ID" value="EDQ99955.1"/>
    <property type="molecule type" value="Genomic_DNA"/>
</dbReference>
<proteinExistence type="predicted"/>
<organism evidence="3">
    <name type="scientific">Laccaria bicolor (strain S238N-H82 / ATCC MYA-4686)</name>
    <name type="common">Bicoloured deceiver</name>
    <name type="synonym">Laccaria laccata var. bicolor</name>
    <dbReference type="NCBI Taxonomy" id="486041"/>
    <lineage>
        <taxon>Eukaryota</taxon>
        <taxon>Fungi</taxon>
        <taxon>Dikarya</taxon>
        <taxon>Basidiomycota</taxon>
        <taxon>Agaricomycotina</taxon>
        <taxon>Agaricomycetes</taxon>
        <taxon>Agaricomycetidae</taxon>
        <taxon>Agaricales</taxon>
        <taxon>Agaricineae</taxon>
        <taxon>Hydnangiaceae</taxon>
        <taxon>Laccaria</taxon>
    </lineage>
</organism>
<dbReference type="OrthoDB" id="3109900at2759"/>
<evidence type="ECO:0000313" key="3">
    <source>
        <dbReference type="Proteomes" id="UP000001194"/>
    </source>
</evidence>
<name>B0DZK6_LACBS</name>
<dbReference type="KEGG" id="lbc:LACBIDRAFT_334585"/>
<reference evidence="2 3" key="1">
    <citation type="journal article" date="2008" name="Nature">
        <title>The genome of Laccaria bicolor provides insights into mycorrhizal symbiosis.</title>
        <authorList>
            <person name="Martin F."/>
            <person name="Aerts A."/>
            <person name="Ahren D."/>
            <person name="Brun A."/>
            <person name="Danchin E.G.J."/>
            <person name="Duchaussoy F."/>
            <person name="Gibon J."/>
            <person name="Kohler A."/>
            <person name="Lindquist E."/>
            <person name="Pereda V."/>
            <person name="Salamov A."/>
            <person name="Shapiro H.J."/>
            <person name="Wuyts J."/>
            <person name="Blaudez D."/>
            <person name="Buee M."/>
            <person name="Brokstein P."/>
            <person name="Canbaeck B."/>
            <person name="Cohen D."/>
            <person name="Courty P.E."/>
            <person name="Coutinho P.M."/>
            <person name="Delaruelle C."/>
            <person name="Detter J.C."/>
            <person name="Deveau A."/>
            <person name="DiFazio S."/>
            <person name="Duplessis S."/>
            <person name="Fraissinet-Tachet L."/>
            <person name="Lucic E."/>
            <person name="Frey-Klett P."/>
            <person name="Fourrey C."/>
            <person name="Feussner I."/>
            <person name="Gay G."/>
            <person name="Grimwood J."/>
            <person name="Hoegger P.J."/>
            <person name="Jain P."/>
            <person name="Kilaru S."/>
            <person name="Labbe J."/>
            <person name="Lin Y.C."/>
            <person name="Legue V."/>
            <person name="Le Tacon F."/>
            <person name="Marmeisse R."/>
            <person name="Melayah D."/>
            <person name="Montanini B."/>
            <person name="Muratet M."/>
            <person name="Nehls U."/>
            <person name="Niculita-Hirzel H."/>
            <person name="Oudot-Le Secq M.P."/>
            <person name="Peter M."/>
            <person name="Quesneville H."/>
            <person name="Rajashekar B."/>
            <person name="Reich M."/>
            <person name="Rouhier N."/>
            <person name="Schmutz J."/>
            <person name="Yin T."/>
            <person name="Chalot M."/>
            <person name="Henrissat B."/>
            <person name="Kuees U."/>
            <person name="Lucas S."/>
            <person name="Van de Peer Y."/>
            <person name="Podila G.K."/>
            <person name="Polle A."/>
            <person name="Pukkila P.J."/>
            <person name="Richardson P.M."/>
            <person name="Rouze P."/>
            <person name="Sanders I.R."/>
            <person name="Stajich J.E."/>
            <person name="Tunlid A."/>
            <person name="Tuskan G."/>
            <person name="Grigoriev I.V."/>
        </authorList>
    </citation>
    <scope>NUCLEOTIDE SEQUENCE [LARGE SCALE GENOMIC DNA]</scope>
    <source>
        <strain evidence="3">S238N-H82 / ATCC MYA-4686</strain>
    </source>
</reference>
<protein>
    <submittedName>
        <fullName evidence="2">Predicted protein</fullName>
    </submittedName>
</protein>
<dbReference type="STRING" id="486041.B0DZK6"/>
<evidence type="ECO:0000313" key="2">
    <source>
        <dbReference type="EMBL" id="EDQ99955.1"/>
    </source>
</evidence>
<evidence type="ECO:0000256" key="1">
    <source>
        <dbReference type="SAM" id="MobiDB-lite"/>
    </source>
</evidence>
<gene>
    <name evidence="2" type="ORF">LACBIDRAFT_334585</name>
</gene>
<keyword evidence="3" id="KW-1185">Reference proteome</keyword>